<dbReference type="Proteomes" id="UP000805649">
    <property type="component" value="Unassembled WGS sequence"/>
</dbReference>
<dbReference type="EMBL" id="VUJX02000007">
    <property type="protein sequence ID" value="KAL0934036.1"/>
    <property type="molecule type" value="Genomic_DNA"/>
</dbReference>
<organism evidence="1 2">
    <name type="scientific">Colletotrichum truncatum</name>
    <name type="common">Anthracnose fungus</name>
    <name type="synonym">Colletotrichum capsici</name>
    <dbReference type="NCBI Taxonomy" id="5467"/>
    <lineage>
        <taxon>Eukaryota</taxon>
        <taxon>Fungi</taxon>
        <taxon>Dikarya</taxon>
        <taxon>Ascomycota</taxon>
        <taxon>Pezizomycotina</taxon>
        <taxon>Sordariomycetes</taxon>
        <taxon>Hypocreomycetidae</taxon>
        <taxon>Glomerellales</taxon>
        <taxon>Glomerellaceae</taxon>
        <taxon>Colletotrichum</taxon>
        <taxon>Colletotrichum truncatum species complex</taxon>
    </lineage>
</organism>
<evidence type="ECO:0000313" key="1">
    <source>
        <dbReference type="EMBL" id="KAL0934036.1"/>
    </source>
</evidence>
<sequence>MRDLNGKETQAKFYMYDKLVTTQVGTGYFEKPMNLVAWGWLYKDIDYGHVFHDHFFHSSHFHNNHLHNNHYHVFIIDFIDLFVFFELIFFINPNISLENIIRYHNIFSWYVNKLLFIPL</sequence>
<accession>A0ACC3YQ29</accession>
<protein>
    <submittedName>
        <fullName evidence="1">Glycoside hydrolase family 16</fullName>
    </submittedName>
</protein>
<keyword evidence="1" id="KW-0378">Hydrolase</keyword>
<gene>
    <name evidence="1" type="ORF">CTRU02_210835</name>
</gene>
<comment type="caution">
    <text evidence="1">The sequence shown here is derived from an EMBL/GenBank/DDBJ whole genome shotgun (WGS) entry which is preliminary data.</text>
</comment>
<keyword evidence="2" id="KW-1185">Reference proteome</keyword>
<reference evidence="1 2" key="1">
    <citation type="journal article" date="2020" name="Phytopathology">
        <title>Genome Sequence Resources of Colletotrichum truncatum, C. plurivorum, C. musicola, and C. sojae: Four Species Pathogenic to Soybean (Glycine max).</title>
        <authorList>
            <person name="Rogerio F."/>
            <person name="Boufleur T.R."/>
            <person name="Ciampi-Guillardi M."/>
            <person name="Sukno S.A."/>
            <person name="Thon M.R."/>
            <person name="Massola Junior N.S."/>
            <person name="Baroncelli R."/>
        </authorList>
    </citation>
    <scope>NUCLEOTIDE SEQUENCE [LARGE SCALE GENOMIC DNA]</scope>
    <source>
        <strain evidence="1 2">CMES1059</strain>
    </source>
</reference>
<name>A0ACC3YQ29_COLTU</name>
<proteinExistence type="predicted"/>
<evidence type="ECO:0000313" key="2">
    <source>
        <dbReference type="Proteomes" id="UP000805649"/>
    </source>
</evidence>